<sequence>MSEKALEIKNLTKIYKGGLKAVDDISLDVKRGDFFALLGPNGAGKSTTLGIISSLVNKTSGKIKIFGHDIDSDFMSAKKHLGVMPQEINLNIFEKPIDILITQAGFFGLSKKEIMPYVEELLRKVDLYDKRNTQIRFLSGGMKRRLMVIRALIHKPKLLILDEPTAGVDVELRNSLWKMISKFHKEGLTVILTTHYLEEAESMCNHIALIHKGKVHVNTDMKTFLKSADKHTYIFDLKDKCQENIIKLSLGDAKLVDEYTLEVEVSKGVVLNEIFLELTNEYHLDVLDVRTKEAKLEKLFIDVARNK</sequence>
<evidence type="ECO:0000313" key="5">
    <source>
        <dbReference type="EMBL" id="ASG68383.1"/>
    </source>
</evidence>
<keyword evidence="3" id="KW-0067">ATP-binding</keyword>
<dbReference type="Proteomes" id="UP000249910">
    <property type="component" value="Chromosome"/>
</dbReference>
<keyword evidence="2" id="KW-0547">Nucleotide-binding</keyword>
<dbReference type="PANTHER" id="PTHR42711">
    <property type="entry name" value="ABC TRANSPORTER ATP-BINDING PROTEIN"/>
    <property type="match status" value="1"/>
</dbReference>
<dbReference type="InterPro" id="IPR003439">
    <property type="entry name" value="ABC_transporter-like_ATP-bd"/>
</dbReference>
<evidence type="ECO:0000256" key="1">
    <source>
        <dbReference type="ARBA" id="ARBA00022448"/>
    </source>
</evidence>
<dbReference type="PANTHER" id="PTHR42711:SF15">
    <property type="entry name" value="ABC-TYPE MULTIDRUG TRANSPORT SYSTEM, ATPASE COMPONENT"/>
    <property type="match status" value="1"/>
</dbReference>
<dbReference type="SUPFAM" id="SSF52540">
    <property type="entry name" value="P-loop containing nucleoside triphosphate hydrolases"/>
    <property type="match status" value="1"/>
</dbReference>
<dbReference type="PROSITE" id="PS50893">
    <property type="entry name" value="ABC_TRANSPORTER_2"/>
    <property type="match status" value="1"/>
</dbReference>
<dbReference type="InterPro" id="IPR027417">
    <property type="entry name" value="P-loop_NTPase"/>
</dbReference>
<dbReference type="EMBL" id="CP022132">
    <property type="protein sequence ID" value="ASG68383.1"/>
    <property type="molecule type" value="Genomic_DNA"/>
</dbReference>
<evidence type="ECO:0000259" key="4">
    <source>
        <dbReference type="PROSITE" id="PS50893"/>
    </source>
</evidence>
<protein>
    <submittedName>
        <fullName evidence="5">ABC transporter</fullName>
    </submittedName>
</protein>
<dbReference type="SMART" id="SM00382">
    <property type="entry name" value="AAA"/>
    <property type="match status" value="1"/>
</dbReference>
<dbReference type="PROSITE" id="PS00211">
    <property type="entry name" value="ABC_TRANSPORTER_1"/>
    <property type="match status" value="1"/>
</dbReference>
<keyword evidence="1" id="KW-0813">Transport</keyword>
<name>A0ABN5AWT5_9GAMM</name>
<organism evidence="5 6">
    <name type="scientific">Francisella halioticida</name>
    <dbReference type="NCBI Taxonomy" id="549298"/>
    <lineage>
        <taxon>Bacteria</taxon>
        <taxon>Pseudomonadati</taxon>
        <taxon>Pseudomonadota</taxon>
        <taxon>Gammaproteobacteria</taxon>
        <taxon>Thiotrichales</taxon>
        <taxon>Francisellaceae</taxon>
        <taxon>Francisella</taxon>
    </lineage>
</organism>
<dbReference type="CDD" id="cd03263">
    <property type="entry name" value="ABC_subfamily_A"/>
    <property type="match status" value="1"/>
</dbReference>
<evidence type="ECO:0000256" key="2">
    <source>
        <dbReference type="ARBA" id="ARBA00022741"/>
    </source>
</evidence>
<feature type="domain" description="ABC transporter" evidence="4">
    <location>
        <begin position="6"/>
        <end position="237"/>
    </location>
</feature>
<gene>
    <name evidence="5" type="ORF">CDV26_08265</name>
</gene>
<evidence type="ECO:0000256" key="3">
    <source>
        <dbReference type="ARBA" id="ARBA00022840"/>
    </source>
</evidence>
<evidence type="ECO:0000313" key="6">
    <source>
        <dbReference type="Proteomes" id="UP000249910"/>
    </source>
</evidence>
<dbReference type="InterPro" id="IPR003593">
    <property type="entry name" value="AAA+_ATPase"/>
</dbReference>
<dbReference type="Gene3D" id="3.40.50.300">
    <property type="entry name" value="P-loop containing nucleotide triphosphate hydrolases"/>
    <property type="match status" value="1"/>
</dbReference>
<keyword evidence="6" id="KW-1185">Reference proteome</keyword>
<dbReference type="RefSeq" id="WP_088772871.1">
    <property type="nucleotide sequence ID" value="NZ_AP023082.1"/>
</dbReference>
<dbReference type="Pfam" id="PF00005">
    <property type="entry name" value="ABC_tran"/>
    <property type="match status" value="1"/>
</dbReference>
<dbReference type="InterPro" id="IPR017871">
    <property type="entry name" value="ABC_transporter-like_CS"/>
</dbReference>
<dbReference type="InterPro" id="IPR050763">
    <property type="entry name" value="ABC_transporter_ATP-binding"/>
</dbReference>
<accession>A0ABN5AWT5</accession>
<proteinExistence type="predicted"/>
<reference evidence="5 6" key="1">
    <citation type="submission" date="2017-06" db="EMBL/GenBank/DDBJ databases">
        <title>Complete genome of Francisella halioticida.</title>
        <authorList>
            <person name="Sjodin A."/>
        </authorList>
    </citation>
    <scope>NUCLEOTIDE SEQUENCE [LARGE SCALE GENOMIC DNA]</scope>
    <source>
        <strain evidence="5 6">DSM 23729</strain>
    </source>
</reference>